<proteinExistence type="predicted"/>
<accession>A0A0E9R4H6</accession>
<dbReference type="EMBL" id="GBXM01084516">
    <property type="protein sequence ID" value="JAH24061.1"/>
    <property type="molecule type" value="Transcribed_RNA"/>
</dbReference>
<reference evidence="1" key="1">
    <citation type="submission" date="2014-11" db="EMBL/GenBank/DDBJ databases">
        <authorList>
            <person name="Amaro Gonzalez C."/>
        </authorList>
    </citation>
    <scope>NUCLEOTIDE SEQUENCE</scope>
</reference>
<evidence type="ECO:0000313" key="1">
    <source>
        <dbReference type="EMBL" id="JAH24061.1"/>
    </source>
</evidence>
<reference evidence="1" key="2">
    <citation type="journal article" date="2015" name="Fish Shellfish Immunol.">
        <title>Early steps in the European eel (Anguilla anguilla)-Vibrio vulnificus interaction in the gills: Role of the RtxA13 toxin.</title>
        <authorList>
            <person name="Callol A."/>
            <person name="Pajuelo D."/>
            <person name="Ebbesson L."/>
            <person name="Teles M."/>
            <person name="MacKenzie S."/>
            <person name="Amaro C."/>
        </authorList>
    </citation>
    <scope>NUCLEOTIDE SEQUENCE</scope>
</reference>
<name>A0A0E9R4H6_ANGAN</name>
<organism evidence="1">
    <name type="scientific">Anguilla anguilla</name>
    <name type="common">European freshwater eel</name>
    <name type="synonym">Muraena anguilla</name>
    <dbReference type="NCBI Taxonomy" id="7936"/>
    <lineage>
        <taxon>Eukaryota</taxon>
        <taxon>Metazoa</taxon>
        <taxon>Chordata</taxon>
        <taxon>Craniata</taxon>
        <taxon>Vertebrata</taxon>
        <taxon>Euteleostomi</taxon>
        <taxon>Actinopterygii</taxon>
        <taxon>Neopterygii</taxon>
        <taxon>Teleostei</taxon>
        <taxon>Anguilliformes</taxon>
        <taxon>Anguillidae</taxon>
        <taxon>Anguilla</taxon>
    </lineage>
</organism>
<protein>
    <submittedName>
        <fullName evidence="1">Uncharacterized protein</fullName>
    </submittedName>
</protein>
<sequence>MVYLVPIIGLTLCSY</sequence>